<evidence type="ECO:0000256" key="2">
    <source>
        <dbReference type="ARBA" id="ARBA00022723"/>
    </source>
</evidence>
<evidence type="ECO:0000256" key="7">
    <source>
        <dbReference type="SAM" id="Phobius"/>
    </source>
</evidence>
<keyword evidence="7" id="KW-0812">Transmembrane</keyword>
<dbReference type="GO" id="GO:0008270">
    <property type="term" value="F:zinc ion binding"/>
    <property type="evidence" value="ECO:0007669"/>
    <property type="project" value="UniProtKB-KW"/>
</dbReference>
<keyword evidence="10" id="KW-1185">Reference proteome</keyword>
<evidence type="ECO:0000256" key="4">
    <source>
        <dbReference type="ARBA" id="ARBA00022771"/>
    </source>
</evidence>
<dbReference type="Proteomes" id="UP000192596">
    <property type="component" value="Unassembled WGS sequence"/>
</dbReference>
<protein>
    <recommendedName>
        <fullName evidence="8">RING-type domain-containing protein</fullName>
    </recommendedName>
</protein>
<dbReference type="GO" id="GO:0016740">
    <property type="term" value="F:transferase activity"/>
    <property type="evidence" value="ECO:0007669"/>
    <property type="project" value="UniProtKB-KW"/>
</dbReference>
<comment type="caution">
    <text evidence="9">The sequence shown here is derived from an EMBL/GenBank/DDBJ whole genome shotgun (WGS) entry which is preliminary data.</text>
</comment>
<dbReference type="InterPro" id="IPR044066">
    <property type="entry name" value="TRIAD_supradom"/>
</dbReference>
<evidence type="ECO:0000256" key="5">
    <source>
        <dbReference type="ARBA" id="ARBA00022786"/>
    </source>
</evidence>
<dbReference type="AlphaFoldDB" id="A0A1V8TDC8"/>
<sequence>MGKSCTEFQDARPKDSQAAESYVVLSEISKACPGCKTRLDKYEGCDHVTCTVCMLQWCWKCFALYTGARGIFEWGDHAHETHCSFHPNHPEYEETEQIMPEEEEERVPSAQEAMTAVAGMTALLTIACLGITGIIALAA</sequence>
<dbReference type="PROSITE" id="PS51873">
    <property type="entry name" value="TRIAD"/>
    <property type="match status" value="1"/>
</dbReference>
<keyword evidence="1" id="KW-0808">Transferase</keyword>
<keyword evidence="2" id="KW-0479">Metal-binding</keyword>
<dbReference type="EMBL" id="NAJO01000010">
    <property type="protein sequence ID" value="OQO09373.1"/>
    <property type="molecule type" value="Genomic_DNA"/>
</dbReference>
<dbReference type="STRING" id="1507870.A0A1V8TDC8"/>
<evidence type="ECO:0000313" key="9">
    <source>
        <dbReference type="EMBL" id="OQO09373.1"/>
    </source>
</evidence>
<keyword evidence="4" id="KW-0863">Zinc-finger</keyword>
<evidence type="ECO:0000259" key="8">
    <source>
        <dbReference type="PROSITE" id="PS51873"/>
    </source>
</evidence>
<keyword evidence="7" id="KW-1133">Transmembrane helix</keyword>
<feature type="domain" description="RING-type" evidence="8">
    <location>
        <begin position="1"/>
        <end position="92"/>
    </location>
</feature>
<dbReference type="Pfam" id="PF22191">
    <property type="entry name" value="IBR_1"/>
    <property type="match status" value="1"/>
</dbReference>
<accession>A0A1V8TDC8</accession>
<evidence type="ECO:0000256" key="6">
    <source>
        <dbReference type="ARBA" id="ARBA00022833"/>
    </source>
</evidence>
<evidence type="ECO:0000313" key="10">
    <source>
        <dbReference type="Proteomes" id="UP000192596"/>
    </source>
</evidence>
<dbReference type="SUPFAM" id="SSF57850">
    <property type="entry name" value="RING/U-box"/>
    <property type="match status" value="1"/>
</dbReference>
<name>A0A1V8TDC8_9PEZI</name>
<dbReference type="InParanoid" id="A0A1V8TDC8"/>
<keyword evidence="3" id="KW-0677">Repeat</keyword>
<dbReference type="Gene3D" id="1.20.120.1750">
    <property type="match status" value="1"/>
</dbReference>
<evidence type="ECO:0000256" key="3">
    <source>
        <dbReference type="ARBA" id="ARBA00022737"/>
    </source>
</evidence>
<keyword evidence="6" id="KW-0862">Zinc</keyword>
<keyword evidence="7" id="KW-0472">Membrane</keyword>
<reference evidence="10" key="1">
    <citation type="submission" date="2017-03" db="EMBL/GenBank/DDBJ databases">
        <title>Genomes of endolithic fungi from Antarctica.</title>
        <authorList>
            <person name="Coleine C."/>
            <person name="Masonjones S."/>
            <person name="Stajich J.E."/>
        </authorList>
    </citation>
    <scope>NUCLEOTIDE SEQUENCE [LARGE SCALE GENOMIC DNA]</scope>
    <source>
        <strain evidence="10">CCFEE 5527</strain>
    </source>
</reference>
<organism evidence="9 10">
    <name type="scientific">Cryoendolithus antarcticus</name>
    <dbReference type="NCBI Taxonomy" id="1507870"/>
    <lineage>
        <taxon>Eukaryota</taxon>
        <taxon>Fungi</taxon>
        <taxon>Dikarya</taxon>
        <taxon>Ascomycota</taxon>
        <taxon>Pezizomycotina</taxon>
        <taxon>Dothideomycetes</taxon>
        <taxon>Dothideomycetidae</taxon>
        <taxon>Cladosporiales</taxon>
        <taxon>Cladosporiaceae</taxon>
        <taxon>Cryoendolithus</taxon>
    </lineage>
</organism>
<proteinExistence type="predicted"/>
<gene>
    <name evidence="9" type="ORF">B0A48_04771</name>
</gene>
<evidence type="ECO:0000256" key="1">
    <source>
        <dbReference type="ARBA" id="ARBA00022679"/>
    </source>
</evidence>
<feature type="transmembrane region" description="Helical" evidence="7">
    <location>
        <begin position="116"/>
        <end position="138"/>
    </location>
</feature>
<dbReference type="OrthoDB" id="1431934at2759"/>
<keyword evidence="5" id="KW-0833">Ubl conjugation pathway</keyword>